<dbReference type="Gene3D" id="3.40.50.150">
    <property type="entry name" value="Vaccinia Virus protein VP39"/>
    <property type="match status" value="1"/>
</dbReference>
<dbReference type="OrthoDB" id="61390at2759"/>
<proteinExistence type="predicted"/>
<protein>
    <recommendedName>
        <fullName evidence="3">S-adenosyl-L-methionine-dependent methyltransferase</fullName>
    </recommendedName>
</protein>
<sequence length="343" mass="38624">MCIYLVNTLGFRRWRKAGDKQSLYGLQHGRLHLQVPTAMWMNMGYWKNATATTTMSGACRDLLKAVLAEAGFSSEIEQAEIEQGTRRTKCLIDIGFGCGDQTIYLMSNEPVRPCDTDWWDDRSNCAKFDHYIGITKDVVQAQYASDRIEELKISGKMASHSSEEEPTPNISLFPEDAAKPLAWNEQLQTCIQNATDNSQDCWMLALDTAYHFSPSRWPVINHFHAVYNASFMAFDLCRSPTATTTQKIMLRILTALMGAPWANFVTPQEYRKRLIQAGYQADAITITDISEDVFTPLATFLGEQDKRLKTLGLSIGSFSVAKTMFGWWGRSGVVRGVIIVARK</sequence>
<dbReference type="EMBL" id="ML976060">
    <property type="protein sequence ID" value="KAF1940610.1"/>
    <property type="molecule type" value="Genomic_DNA"/>
</dbReference>
<gene>
    <name evidence="1" type="ORF">EJ02DRAFT_445388</name>
</gene>
<dbReference type="Proteomes" id="UP000800038">
    <property type="component" value="Unassembled WGS sequence"/>
</dbReference>
<keyword evidence="2" id="KW-1185">Reference proteome</keyword>
<evidence type="ECO:0000313" key="1">
    <source>
        <dbReference type="EMBL" id="KAF1940610.1"/>
    </source>
</evidence>
<accession>A0A6A5SLQ9</accession>
<organism evidence="1 2">
    <name type="scientific">Clathrospora elynae</name>
    <dbReference type="NCBI Taxonomy" id="706981"/>
    <lineage>
        <taxon>Eukaryota</taxon>
        <taxon>Fungi</taxon>
        <taxon>Dikarya</taxon>
        <taxon>Ascomycota</taxon>
        <taxon>Pezizomycotina</taxon>
        <taxon>Dothideomycetes</taxon>
        <taxon>Pleosporomycetidae</taxon>
        <taxon>Pleosporales</taxon>
        <taxon>Diademaceae</taxon>
        <taxon>Clathrospora</taxon>
    </lineage>
</organism>
<reference evidence="1" key="1">
    <citation type="journal article" date="2020" name="Stud. Mycol.">
        <title>101 Dothideomycetes genomes: a test case for predicting lifestyles and emergence of pathogens.</title>
        <authorList>
            <person name="Haridas S."/>
            <person name="Albert R."/>
            <person name="Binder M."/>
            <person name="Bloem J."/>
            <person name="Labutti K."/>
            <person name="Salamov A."/>
            <person name="Andreopoulos B."/>
            <person name="Baker S."/>
            <person name="Barry K."/>
            <person name="Bills G."/>
            <person name="Bluhm B."/>
            <person name="Cannon C."/>
            <person name="Castanera R."/>
            <person name="Culley D."/>
            <person name="Daum C."/>
            <person name="Ezra D."/>
            <person name="Gonzalez J."/>
            <person name="Henrissat B."/>
            <person name="Kuo A."/>
            <person name="Liang C."/>
            <person name="Lipzen A."/>
            <person name="Lutzoni F."/>
            <person name="Magnuson J."/>
            <person name="Mondo S."/>
            <person name="Nolan M."/>
            <person name="Ohm R."/>
            <person name="Pangilinan J."/>
            <person name="Park H.-J."/>
            <person name="Ramirez L."/>
            <person name="Alfaro M."/>
            <person name="Sun H."/>
            <person name="Tritt A."/>
            <person name="Yoshinaga Y."/>
            <person name="Zwiers L.-H."/>
            <person name="Turgeon B."/>
            <person name="Goodwin S."/>
            <person name="Spatafora J."/>
            <person name="Crous P."/>
            <person name="Grigoriev I."/>
        </authorList>
    </citation>
    <scope>NUCLEOTIDE SEQUENCE</scope>
    <source>
        <strain evidence="1">CBS 161.51</strain>
    </source>
</reference>
<dbReference type="AlphaFoldDB" id="A0A6A5SLQ9"/>
<dbReference type="InterPro" id="IPR029063">
    <property type="entry name" value="SAM-dependent_MTases_sf"/>
</dbReference>
<name>A0A6A5SLQ9_9PLEO</name>
<evidence type="ECO:0000313" key="2">
    <source>
        <dbReference type="Proteomes" id="UP000800038"/>
    </source>
</evidence>
<evidence type="ECO:0008006" key="3">
    <source>
        <dbReference type="Google" id="ProtNLM"/>
    </source>
</evidence>